<dbReference type="InterPro" id="IPR036317">
    <property type="entry name" value="Cullin_homology_sf"/>
</dbReference>
<comment type="caution">
    <text evidence="5">The sequence shown here is derived from an EMBL/GenBank/DDBJ whole genome shotgun (WGS) entry which is preliminary data.</text>
</comment>
<proteinExistence type="inferred from homology"/>
<dbReference type="FunFam" id="1.20.1310.10:FF:000001">
    <property type="entry name" value="Cullin 3"/>
    <property type="match status" value="1"/>
</dbReference>
<dbReference type="SUPFAM" id="SSF74788">
    <property type="entry name" value="Cullin repeat-like"/>
    <property type="match status" value="1"/>
</dbReference>
<protein>
    <recommendedName>
        <fullName evidence="4">Cullin family profile domain-containing protein</fullName>
    </recommendedName>
</protein>
<evidence type="ECO:0000256" key="1">
    <source>
        <dbReference type="ARBA" id="ARBA00006019"/>
    </source>
</evidence>
<dbReference type="PROSITE" id="PS50069">
    <property type="entry name" value="CULLIN_2"/>
    <property type="match status" value="1"/>
</dbReference>
<keyword evidence="6" id="KW-1185">Reference proteome</keyword>
<gene>
    <name evidence="5" type="ORF">HPB51_029687</name>
</gene>
<dbReference type="InterPro" id="IPR001373">
    <property type="entry name" value="Cullin_N"/>
</dbReference>
<evidence type="ECO:0000313" key="6">
    <source>
        <dbReference type="Proteomes" id="UP000821866"/>
    </source>
</evidence>
<dbReference type="GO" id="GO:0031625">
    <property type="term" value="F:ubiquitin protein ligase binding"/>
    <property type="evidence" value="ECO:0007669"/>
    <property type="project" value="InterPro"/>
</dbReference>
<dbReference type="GO" id="GO:0006511">
    <property type="term" value="P:ubiquitin-dependent protein catabolic process"/>
    <property type="evidence" value="ECO:0007669"/>
    <property type="project" value="InterPro"/>
</dbReference>
<dbReference type="VEuPathDB" id="VectorBase:LOC119187831"/>
<dbReference type="Gene3D" id="1.20.1310.10">
    <property type="entry name" value="Cullin Repeats"/>
    <property type="match status" value="3"/>
</dbReference>
<dbReference type="SUPFAM" id="SSF75632">
    <property type="entry name" value="Cullin homology domain"/>
    <property type="match status" value="1"/>
</dbReference>
<evidence type="ECO:0000313" key="5">
    <source>
        <dbReference type="EMBL" id="KAH7931805.1"/>
    </source>
</evidence>
<dbReference type="InterPro" id="IPR045093">
    <property type="entry name" value="Cullin"/>
</dbReference>
<dbReference type="InterPro" id="IPR016158">
    <property type="entry name" value="Cullin_homology"/>
</dbReference>
<name>A0A9J6CTD2_RHIMP</name>
<evidence type="ECO:0000256" key="2">
    <source>
        <dbReference type="PROSITE-ProRule" id="PRU00330"/>
    </source>
</evidence>
<dbReference type="EMBL" id="JABSTU010006871">
    <property type="protein sequence ID" value="KAH7931805.1"/>
    <property type="molecule type" value="Genomic_DNA"/>
</dbReference>
<dbReference type="InterPro" id="IPR016159">
    <property type="entry name" value="Cullin_repeat-like_dom_sf"/>
</dbReference>
<accession>A0A9J6CTD2</accession>
<dbReference type="PANTHER" id="PTHR11932">
    <property type="entry name" value="CULLIN"/>
    <property type="match status" value="1"/>
</dbReference>
<evidence type="ECO:0000256" key="3">
    <source>
        <dbReference type="RuleBase" id="RU003829"/>
    </source>
</evidence>
<dbReference type="AlphaFoldDB" id="A0A9J6CTD2"/>
<evidence type="ECO:0000259" key="4">
    <source>
        <dbReference type="PROSITE" id="PS50069"/>
    </source>
</evidence>
<sequence>MYMDPIFVVKRQCDSVKKLGLLLFLDEVVRYADVRERLRECMIGMIKREREGKSVDRHSFGKTCEMLLVLGLESRSVYEEDFEKVFLLESAKFYALRGQEYMKTKTVFGYLTKVEQHIAEEAERAKHYLDESTVVSVIEVVRNELFGNLLKAIEDMNDMDVDDMVKSRMDTEDLTRVFWLLKYVPGGVKTLLISVTKHVRCLATPALKNDEDSVSMIPKVTDLKKLFDHFPLQFFKNEHLAKQTKATDVAYILSWPSLASKLPMHLWVFVDDIIQQGVKNMTKQEIDELLDKIIERFCCVQEKDRFKQNLEKQFLFNKTTADEQEMNMVATGKSGHLAPSRIEEMVRNMRISHDMMHEFKKTCKMNLDGVQICALVLVTCFWHTVMQPFRWRIRWLLNIPAAQLGKDGRLTTQTRAITTRRPHEHHVLPARKGDVYGHVYWRASVPNVDLSDNHTLDVRADCVQQTVPGIALRYSLTDEYSKNKPGSSTE</sequence>
<comment type="similarity">
    <text evidence="1 2 3">Belongs to the cullin family.</text>
</comment>
<reference evidence="5" key="2">
    <citation type="submission" date="2021-09" db="EMBL/GenBank/DDBJ databases">
        <authorList>
            <person name="Jia N."/>
            <person name="Wang J."/>
            <person name="Shi W."/>
            <person name="Du L."/>
            <person name="Sun Y."/>
            <person name="Zhan W."/>
            <person name="Jiang J."/>
            <person name="Wang Q."/>
            <person name="Zhang B."/>
            <person name="Ji P."/>
            <person name="Sakyi L.B."/>
            <person name="Cui X."/>
            <person name="Yuan T."/>
            <person name="Jiang B."/>
            <person name="Yang W."/>
            <person name="Lam T.T.-Y."/>
            <person name="Chang Q."/>
            <person name="Ding S."/>
            <person name="Wang X."/>
            <person name="Zhu J."/>
            <person name="Ruan X."/>
            <person name="Zhao L."/>
            <person name="Wei J."/>
            <person name="Que T."/>
            <person name="Du C."/>
            <person name="Cheng J."/>
            <person name="Dai P."/>
            <person name="Han X."/>
            <person name="Huang E."/>
            <person name="Gao Y."/>
            <person name="Liu J."/>
            <person name="Shao H."/>
            <person name="Ye R."/>
            <person name="Li L."/>
            <person name="Wei W."/>
            <person name="Wang X."/>
            <person name="Wang C."/>
            <person name="Huo Q."/>
            <person name="Li W."/>
            <person name="Guo W."/>
            <person name="Chen H."/>
            <person name="Chen S."/>
            <person name="Zhou L."/>
            <person name="Zhou L."/>
            <person name="Ni X."/>
            <person name="Tian J."/>
            <person name="Zhou Y."/>
            <person name="Sheng Y."/>
            <person name="Liu T."/>
            <person name="Pan Y."/>
            <person name="Xia L."/>
            <person name="Li J."/>
            <person name="Zhao F."/>
            <person name="Cao W."/>
        </authorList>
    </citation>
    <scope>NUCLEOTIDE SEQUENCE</scope>
    <source>
        <strain evidence="5">Rmic-2018</strain>
        <tissue evidence="5">Larvae</tissue>
    </source>
</reference>
<reference evidence="5" key="1">
    <citation type="journal article" date="2020" name="Cell">
        <title>Large-Scale Comparative Analyses of Tick Genomes Elucidate Their Genetic Diversity and Vector Capacities.</title>
        <authorList>
            <consortium name="Tick Genome and Microbiome Consortium (TIGMIC)"/>
            <person name="Jia N."/>
            <person name="Wang J."/>
            <person name="Shi W."/>
            <person name="Du L."/>
            <person name="Sun Y."/>
            <person name="Zhan W."/>
            <person name="Jiang J.F."/>
            <person name="Wang Q."/>
            <person name="Zhang B."/>
            <person name="Ji P."/>
            <person name="Bell-Sakyi L."/>
            <person name="Cui X.M."/>
            <person name="Yuan T.T."/>
            <person name="Jiang B.G."/>
            <person name="Yang W.F."/>
            <person name="Lam T.T."/>
            <person name="Chang Q.C."/>
            <person name="Ding S.J."/>
            <person name="Wang X.J."/>
            <person name="Zhu J.G."/>
            <person name="Ruan X.D."/>
            <person name="Zhao L."/>
            <person name="Wei J.T."/>
            <person name="Ye R.Z."/>
            <person name="Que T.C."/>
            <person name="Du C.H."/>
            <person name="Zhou Y.H."/>
            <person name="Cheng J.X."/>
            <person name="Dai P.F."/>
            <person name="Guo W.B."/>
            <person name="Han X.H."/>
            <person name="Huang E.J."/>
            <person name="Li L.F."/>
            <person name="Wei W."/>
            <person name="Gao Y.C."/>
            <person name="Liu J.Z."/>
            <person name="Shao H.Z."/>
            <person name="Wang X."/>
            <person name="Wang C.C."/>
            <person name="Yang T.C."/>
            <person name="Huo Q.B."/>
            <person name="Li W."/>
            <person name="Chen H.Y."/>
            <person name="Chen S.E."/>
            <person name="Zhou L.G."/>
            <person name="Ni X.B."/>
            <person name="Tian J.H."/>
            <person name="Sheng Y."/>
            <person name="Liu T."/>
            <person name="Pan Y.S."/>
            <person name="Xia L.Y."/>
            <person name="Li J."/>
            <person name="Zhao F."/>
            <person name="Cao W.C."/>
        </authorList>
    </citation>
    <scope>NUCLEOTIDE SEQUENCE</scope>
    <source>
        <strain evidence="5">Rmic-2018</strain>
    </source>
</reference>
<dbReference type="Pfam" id="PF00888">
    <property type="entry name" value="Cullin"/>
    <property type="match status" value="1"/>
</dbReference>
<dbReference type="Proteomes" id="UP000821866">
    <property type="component" value="Unassembled WGS sequence"/>
</dbReference>
<feature type="domain" description="Cullin family profile" evidence="4">
    <location>
        <begin position="261"/>
        <end position="388"/>
    </location>
</feature>
<organism evidence="5 6">
    <name type="scientific">Rhipicephalus microplus</name>
    <name type="common">Cattle tick</name>
    <name type="synonym">Boophilus microplus</name>
    <dbReference type="NCBI Taxonomy" id="6941"/>
    <lineage>
        <taxon>Eukaryota</taxon>
        <taxon>Metazoa</taxon>
        <taxon>Ecdysozoa</taxon>
        <taxon>Arthropoda</taxon>
        <taxon>Chelicerata</taxon>
        <taxon>Arachnida</taxon>
        <taxon>Acari</taxon>
        <taxon>Parasitiformes</taxon>
        <taxon>Ixodida</taxon>
        <taxon>Ixodoidea</taxon>
        <taxon>Ixodidae</taxon>
        <taxon>Rhipicephalinae</taxon>
        <taxon>Rhipicephalus</taxon>
        <taxon>Boophilus</taxon>
    </lineage>
</organism>